<evidence type="ECO:0000256" key="1">
    <source>
        <dbReference type="ARBA" id="ARBA00022705"/>
    </source>
</evidence>
<dbReference type="GO" id="GO:0003677">
    <property type="term" value="F:DNA binding"/>
    <property type="evidence" value="ECO:0007669"/>
    <property type="project" value="InterPro"/>
</dbReference>
<keyword evidence="2" id="KW-1194">Viral DNA replication</keyword>
<evidence type="ECO:0000313" key="5">
    <source>
        <dbReference type="EMBL" id="QOR59164.1"/>
    </source>
</evidence>
<dbReference type="InterPro" id="IPR012337">
    <property type="entry name" value="RNaseH-like_sf"/>
</dbReference>
<dbReference type="RefSeq" id="YP_010111322.1">
    <property type="nucleotide sequence ID" value="NC_055880.1"/>
</dbReference>
<dbReference type="PANTHER" id="PTHR10133:SF27">
    <property type="entry name" value="DNA POLYMERASE NU"/>
    <property type="match status" value="1"/>
</dbReference>
<evidence type="ECO:0000259" key="4">
    <source>
        <dbReference type="SMART" id="SM00482"/>
    </source>
</evidence>
<keyword evidence="1" id="KW-0235">DNA replication</keyword>
<dbReference type="SUPFAM" id="SSF56672">
    <property type="entry name" value="DNA/RNA polymerases"/>
    <property type="match status" value="1"/>
</dbReference>
<dbReference type="Pfam" id="PF01612">
    <property type="entry name" value="DNA_pol_A_exo1"/>
    <property type="match status" value="1"/>
</dbReference>
<dbReference type="GO" id="GO:0039693">
    <property type="term" value="P:viral DNA genome replication"/>
    <property type="evidence" value="ECO:0007669"/>
    <property type="project" value="UniProtKB-KW"/>
</dbReference>
<dbReference type="EMBL" id="MT774387">
    <property type="protein sequence ID" value="QOR59164.1"/>
    <property type="molecule type" value="Genomic_DNA"/>
</dbReference>
<evidence type="ECO:0000256" key="2">
    <source>
        <dbReference type="ARBA" id="ARBA00023109"/>
    </source>
</evidence>
<dbReference type="PRINTS" id="PR00868">
    <property type="entry name" value="DNAPOLI"/>
</dbReference>
<keyword evidence="6" id="KW-1185">Reference proteome</keyword>
<dbReference type="Proteomes" id="UP000594132">
    <property type="component" value="Segment"/>
</dbReference>
<accession>A0A7M1RYC1</accession>
<sequence length="663" mass="76033">MIWLVTNNNQLFQSNLYTKCTVEESFRVLNPLRVVSVDTETEGLDVHTKRLLSVQLGNFDNQVVIDCTSVDISLYREYLESDRLFLFWNAKFDLKFLYHVGIKVNNIYDGFLAEKLMWLGFPSGIHEMSLKAAGLNYVGVELDKSVRGSIIKQGLSDRVIVYAAEDVKYLEKIREKQLEKLQEQDLLTAVEVENEFVKPCSFFEYCGAKIDPIKWQNKVVTDKSALEESLHNLNSWVETNLPGSRWLKINRQGNLFEGFDTRPKCTINWDSNKQVVPIMEYLGVDCNSIDPKTKRPVKSVDKKVLKPQSDKTPLIDLYLSYKKIAIQVKTFGDKFLEALNPKTNRLHCDFYQLGTDTGRLSSANPNLQNLPSDKITRSCFVAEEGNLWLSADYKGQESFLMASIANDKAMLEELIHGSGDLHSLTAKMVFPEIPRDTALTEIKEKYHELRKKAKGYEFLWNYGGGVSTLERNFGLSHEEAVRLDNAYRSGFKGLAAYQQMRRKEVMKLGYILLSPITGHKTYIYDYEDLKKQMAKQNEPGFLEYYKEMKRDAPDCDTVQAVKRLAKRRADSEKQSINYPIQAAGALTFKFACIKFYNYLLKNNLLGTVKLCIPAHDEINCECPKEIAEEIGRVLVDCMRRAGDIFCTRAHLDVDMSIADHWIH</sequence>
<name>A0A7M1RYC1_9CAUD</name>
<organism evidence="5 6">
    <name type="scientific">uncultured phage cr111_1</name>
    <dbReference type="NCBI Taxonomy" id="2772071"/>
    <lineage>
        <taxon>Viruses</taxon>
        <taxon>Duplodnaviria</taxon>
        <taxon>Heunggongvirae</taxon>
        <taxon>Uroviricota</taxon>
        <taxon>Caudoviricetes</taxon>
        <taxon>Crassvirales</taxon>
        <taxon>Steigviridae</taxon>
        <taxon>Asinivirinae</taxon>
        <taxon>Lahndsivirus</taxon>
        <taxon>Lahndsivirus rarus</taxon>
    </lineage>
</organism>
<dbReference type="GO" id="GO:0003887">
    <property type="term" value="F:DNA-directed DNA polymerase activity"/>
    <property type="evidence" value="ECO:0007669"/>
    <property type="project" value="InterPro"/>
</dbReference>
<evidence type="ECO:0000313" key="6">
    <source>
        <dbReference type="Proteomes" id="UP000594132"/>
    </source>
</evidence>
<dbReference type="SMART" id="SM00482">
    <property type="entry name" value="POLAc"/>
    <property type="match status" value="1"/>
</dbReference>
<feature type="domain" description="DNA-directed DNA polymerase family A palm" evidence="4">
    <location>
        <begin position="373"/>
        <end position="626"/>
    </location>
</feature>
<dbReference type="InterPro" id="IPR002562">
    <property type="entry name" value="3'-5'_exonuclease_dom"/>
</dbReference>
<dbReference type="Gene3D" id="1.10.150.20">
    <property type="entry name" value="5' to 3' exonuclease, C-terminal subdomain"/>
    <property type="match status" value="1"/>
</dbReference>
<dbReference type="Gene3D" id="3.30.70.370">
    <property type="match status" value="1"/>
</dbReference>
<feature type="domain" description="3'-5' exonuclease" evidence="3">
    <location>
        <begin position="16"/>
        <end position="182"/>
    </location>
</feature>
<proteinExistence type="predicted"/>
<dbReference type="KEGG" id="vg:65129685"/>
<dbReference type="SMART" id="SM00474">
    <property type="entry name" value="35EXOc"/>
    <property type="match status" value="1"/>
</dbReference>
<protein>
    <submittedName>
        <fullName evidence="5">DNA polymerase I</fullName>
    </submittedName>
</protein>
<dbReference type="SUPFAM" id="SSF53098">
    <property type="entry name" value="Ribonuclease H-like"/>
    <property type="match status" value="1"/>
</dbReference>
<dbReference type="InterPro" id="IPR043502">
    <property type="entry name" value="DNA/RNA_pol_sf"/>
</dbReference>
<dbReference type="GeneID" id="65129685"/>
<dbReference type="GO" id="GO:0006261">
    <property type="term" value="P:DNA-templated DNA replication"/>
    <property type="evidence" value="ECO:0007669"/>
    <property type="project" value="InterPro"/>
</dbReference>
<dbReference type="InterPro" id="IPR036397">
    <property type="entry name" value="RNaseH_sf"/>
</dbReference>
<dbReference type="InterPro" id="IPR002298">
    <property type="entry name" value="DNA_polymerase_A"/>
</dbReference>
<dbReference type="GO" id="GO:0008408">
    <property type="term" value="F:3'-5' exonuclease activity"/>
    <property type="evidence" value="ECO:0007669"/>
    <property type="project" value="InterPro"/>
</dbReference>
<evidence type="ECO:0000259" key="3">
    <source>
        <dbReference type="SMART" id="SM00474"/>
    </source>
</evidence>
<dbReference type="Pfam" id="PF00476">
    <property type="entry name" value="DNA_pol_A"/>
    <property type="match status" value="1"/>
</dbReference>
<dbReference type="InterPro" id="IPR001098">
    <property type="entry name" value="DNA-dir_DNA_pol_A_palm_dom"/>
</dbReference>
<dbReference type="Gene3D" id="3.30.420.10">
    <property type="entry name" value="Ribonuclease H-like superfamily/Ribonuclease H"/>
    <property type="match status" value="1"/>
</dbReference>
<dbReference type="GO" id="GO:0006302">
    <property type="term" value="P:double-strand break repair"/>
    <property type="evidence" value="ECO:0007669"/>
    <property type="project" value="TreeGrafter"/>
</dbReference>
<dbReference type="PANTHER" id="PTHR10133">
    <property type="entry name" value="DNA POLYMERASE I"/>
    <property type="match status" value="1"/>
</dbReference>
<reference evidence="5 6" key="1">
    <citation type="submission" date="2020-07" db="EMBL/GenBank/DDBJ databases">
        <title>Taxonomic proposal: Crassvirales, a new order of highly abundant and diverse bacterial viruses.</title>
        <authorList>
            <person name="Shkoporov A.N."/>
            <person name="Stockdale S.R."/>
            <person name="Guerin E."/>
            <person name="Ross R.P."/>
            <person name="Hill C."/>
        </authorList>
    </citation>
    <scope>NUCLEOTIDE SEQUENCE [LARGE SCALE GENOMIC DNA]</scope>
</reference>
<dbReference type="Gene3D" id="1.20.1060.10">
    <property type="entry name" value="Taq DNA Polymerase, Chain T, domain 4"/>
    <property type="match status" value="1"/>
</dbReference>